<gene>
    <name evidence="1" type="ORF">KIPB_011399</name>
</gene>
<dbReference type="Proteomes" id="UP000265618">
    <property type="component" value="Unassembled WGS sequence"/>
</dbReference>
<sequence length="29" mass="3456">VLLAWVDHFMETALYFHRHMAKAPRDSGR</sequence>
<evidence type="ECO:0000313" key="1">
    <source>
        <dbReference type="EMBL" id="GCA63696.1"/>
    </source>
</evidence>
<proteinExistence type="predicted"/>
<keyword evidence="2" id="KW-1185">Reference proteome</keyword>
<dbReference type="EMBL" id="BDIP01004619">
    <property type="protein sequence ID" value="GCA63696.1"/>
    <property type="molecule type" value="Genomic_DNA"/>
</dbReference>
<reference evidence="1 2" key="1">
    <citation type="journal article" date="2018" name="PLoS ONE">
        <title>The draft genome of Kipferlia bialata reveals reductive genome evolution in fornicate parasites.</title>
        <authorList>
            <person name="Tanifuji G."/>
            <person name="Takabayashi S."/>
            <person name="Kume K."/>
            <person name="Takagi M."/>
            <person name="Nakayama T."/>
            <person name="Kamikawa R."/>
            <person name="Inagaki Y."/>
            <person name="Hashimoto T."/>
        </authorList>
    </citation>
    <scope>NUCLEOTIDE SEQUENCE [LARGE SCALE GENOMIC DNA]</scope>
    <source>
        <strain evidence="1">NY0173</strain>
    </source>
</reference>
<accession>A0A391NUP2</accession>
<evidence type="ECO:0000313" key="2">
    <source>
        <dbReference type="Proteomes" id="UP000265618"/>
    </source>
</evidence>
<comment type="caution">
    <text evidence="1">The sequence shown here is derived from an EMBL/GenBank/DDBJ whole genome shotgun (WGS) entry which is preliminary data.</text>
</comment>
<name>A0A391NUP2_9EUKA</name>
<organism evidence="1 2">
    <name type="scientific">Kipferlia bialata</name>
    <dbReference type="NCBI Taxonomy" id="797122"/>
    <lineage>
        <taxon>Eukaryota</taxon>
        <taxon>Metamonada</taxon>
        <taxon>Carpediemonas-like organisms</taxon>
        <taxon>Kipferlia</taxon>
    </lineage>
</organism>
<protein>
    <submittedName>
        <fullName evidence="1">Uncharacterized protein</fullName>
    </submittedName>
</protein>
<dbReference type="AlphaFoldDB" id="A0A391NUP2"/>
<feature type="non-terminal residue" evidence="1">
    <location>
        <position position="1"/>
    </location>
</feature>